<dbReference type="Proteomes" id="UP000489600">
    <property type="component" value="Unassembled WGS sequence"/>
</dbReference>
<dbReference type="AlphaFoldDB" id="A0A565BKF4"/>
<keyword evidence="2" id="KW-1185">Reference proteome</keyword>
<name>A0A565BKF4_9BRAS</name>
<gene>
    <name evidence="1" type="ORF">ANE_LOCUS11757</name>
</gene>
<evidence type="ECO:0000313" key="2">
    <source>
        <dbReference type="Proteomes" id="UP000489600"/>
    </source>
</evidence>
<sequence>MNPCEKIVNQGTLVVLNLASSVSKIALEKIVDISFVYAGSLLIRTMVMERWVPELPSDFLSSFLVWIRIRNIPANHYTIETMDRLGSAIGELKEIAYGLKVSQKTEYVKSFGGSQNR</sequence>
<reference evidence="1" key="1">
    <citation type="submission" date="2019-07" db="EMBL/GenBank/DDBJ databases">
        <authorList>
            <person name="Dittberner H."/>
        </authorList>
    </citation>
    <scope>NUCLEOTIDE SEQUENCE [LARGE SCALE GENOMIC DNA]</scope>
</reference>
<protein>
    <submittedName>
        <fullName evidence="1">Uncharacterized protein</fullName>
    </submittedName>
</protein>
<comment type="caution">
    <text evidence="1">The sequence shown here is derived from an EMBL/GenBank/DDBJ whole genome shotgun (WGS) entry which is preliminary data.</text>
</comment>
<accession>A0A565BKF4</accession>
<evidence type="ECO:0000313" key="1">
    <source>
        <dbReference type="EMBL" id="VVB01313.1"/>
    </source>
</evidence>
<dbReference type="EMBL" id="CABITT030000004">
    <property type="protein sequence ID" value="VVB01313.1"/>
    <property type="molecule type" value="Genomic_DNA"/>
</dbReference>
<organism evidence="1 2">
    <name type="scientific">Arabis nemorensis</name>
    <dbReference type="NCBI Taxonomy" id="586526"/>
    <lineage>
        <taxon>Eukaryota</taxon>
        <taxon>Viridiplantae</taxon>
        <taxon>Streptophyta</taxon>
        <taxon>Embryophyta</taxon>
        <taxon>Tracheophyta</taxon>
        <taxon>Spermatophyta</taxon>
        <taxon>Magnoliopsida</taxon>
        <taxon>eudicotyledons</taxon>
        <taxon>Gunneridae</taxon>
        <taxon>Pentapetalae</taxon>
        <taxon>rosids</taxon>
        <taxon>malvids</taxon>
        <taxon>Brassicales</taxon>
        <taxon>Brassicaceae</taxon>
        <taxon>Arabideae</taxon>
        <taxon>Arabis</taxon>
    </lineage>
</organism>
<proteinExistence type="predicted"/>